<dbReference type="GO" id="GO:0000940">
    <property type="term" value="C:outer kinetochore"/>
    <property type="evidence" value="ECO:0007669"/>
    <property type="project" value="InterPro"/>
</dbReference>
<dbReference type="AlphaFoldDB" id="A0A9Q1F4L9"/>
<keyword evidence="5" id="KW-0963">Cytoplasm</keyword>
<evidence type="ECO:0000313" key="14">
    <source>
        <dbReference type="EMBL" id="KAJ8350937.1"/>
    </source>
</evidence>
<keyword evidence="11" id="KW-0131">Cell cycle</keyword>
<evidence type="ECO:0000256" key="1">
    <source>
        <dbReference type="ARBA" id="ARBA00004186"/>
    </source>
</evidence>
<evidence type="ECO:0000256" key="7">
    <source>
        <dbReference type="ARBA" id="ARBA00022701"/>
    </source>
</evidence>
<dbReference type="OrthoDB" id="5987638at2759"/>
<organism evidence="14 15">
    <name type="scientific">Synaphobranchus kaupii</name>
    <name type="common">Kaup's arrowtooth eel</name>
    <dbReference type="NCBI Taxonomy" id="118154"/>
    <lineage>
        <taxon>Eukaryota</taxon>
        <taxon>Metazoa</taxon>
        <taxon>Chordata</taxon>
        <taxon>Craniata</taxon>
        <taxon>Vertebrata</taxon>
        <taxon>Euteleostomi</taxon>
        <taxon>Actinopterygii</taxon>
        <taxon>Neopterygii</taxon>
        <taxon>Teleostei</taxon>
        <taxon>Anguilliformes</taxon>
        <taxon>Synaphobranchidae</taxon>
        <taxon>Synaphobranchus</taxon>
    </lineage>
</organism>
<evidence type="ECO:0000256" key="10">
    <source>
        <dbReference type="ARBA" id="ARBA00023212"/>
    </source>
</evidence>
<dbReference type="PANTHER" id="PTHR48118:SF1">
    <property type="entry name" value="SPINDLE AND KINETOCHORE-ASSOCIATED PROTEIN 3"/>
    <property type="match status" value="1"/>
</dbReference>
<sequence>MWRQTRKFPADTQFVVFPKESSVRMDTSSASFFGKLRNLTVFLETETAKLQQAHQNPATEDDTENGGRVLHELHTEVRELRMQVQGQLVQAEVEGKEMRKCVQRFLVLKQRTTEDLQRLKKHYEKYGYKAPPSNQKPSELKSQEVEAVATVDNEEEGEEKQAKYDEAAERPTGFTTPAKALPPDSCDPMRTPRLSDFGLSELQMKKALSDQGKTPGDIPEPPRLTLAFATAASEPVLPKTPKCALRMDEVDLTPRLEDFGIAEHTMCLNNDFTMDLLRKESTKSCSTADSDDHLDTSQRAELSSFIPAPASVTCSLDTRGDLDTPEPPVLLTPGFKFKAPAPFTTPLNKSVDSQHPCHPMDPLHTPEIPVFETPYVQKLFSTVKPNQGDHSSAAALEQKPCPPNRAPVLSGGWTLDVPSVPIGLTRTDEHMPEMPNLESYLANTFPFRSTGADWIPAEKEAEEHGLPVLENDSSYSEEFRLATPPSRTDYLSDLSTPEMPELSCVTQDIFKHLSRNTKPPAANPKPAAELHPKAAAKMENTVGKPNRVEHISPVTEGEFLSLPGYLRQMSLASFNQAIQKINGALADGHCRDGADTPAFLMEDLKWITALGNKAPVYFLCLTELNRLEHVQGEGHSAVYRVLTNI</sequence>
<comment type="subcellular location">
    <subcellularLocation>
        <location evidence="2">Chromosome</location>
        <location evidence="2">Centromere</location>
        <location evidence="2">Kinetochore</location>
    </subcellularLocation>
    <subcellularLocation>
        <location evidence="1">Cytoplasm</location>
        <location evidence="1">Cytoskeleton</location>
        <location evidence="1">Spindle</location>
    </subcellularLocation>
</comment>
<keyword evidence="10" id="KW-0206">Cytoskeleton</keyword>
<dbReference type="EMBL" id="JAINUF010000009">
    <property type="protein sequence ID" value="KAJ8350937.1"/>
    <property type="molecule type" value="Genomic_DNA"/>
</dbReference>
<evidence type="ECO:0000256" key="9">
    <source>
        <dbReference type="ARBA" id="ARBA00022838"/>
    </source>
</evidence>
<dbReference type="GO" id="GO:0007059">
    <property type="term" value="P:chromosome segregation"/>
    <property type="evidence" value="ECO:0007669"/>
    <property type="project" value="InterPro"/>
</dbReference>
<accession>A0A9Q1F4L9</accession>
<feature type="region of interest" description="Disordered" evidence="13">
    <location>
        <begin position="386"/>
        <end position="412"/>
    </location>
</feature>
<evidence type="ECO:0000256" key="12">
    <source>
        <dbReference type="ARBA" id="ARBA00023328"/>
    </source>
</evidence>
<dbReference type="GO" id="GO:0051301">
    <property type="term" value="P:cell division"/>
    <property type="evidence" value="ECO:0007669"/>
    <property type="project" value="UniProtKB-KW"/>
</dbReference>
<feature type="compositionally biased region" description="Basic and acidic residues" evidence="13">
    <location>
        <begin position="159"/>
        <end position="169"/>
    </location>
</feature>
<keyword evidence="12" id="KW-0137">Centromere</keyword>
<evidence type="ECO:0008006" key="16">
    <source>
        <dbReference type="Google" id="ProtNLM"/>
    </source>
</evidence>
<proteinExistence type="inferred from homology"/>
<evidence type="ECO:0000256" key="11">
    <source>
        <dbReference type="ARBA" id="ARBA00023306"/>
    </source>
</evidence>
<name>A0A9Q1F4L9_SYNKA</name>
<evidence type="ECO:0000256" key="13">
    <source>
        <dbReference type="SAM" id="MobiDB-lite"/>
    </source>
</evidence>
<dbReference type="GO" id="GO:0000278">
    <property type="term" value="P:mitotic cell cycle"/>
    <property type="evidence" value="ECO:0007669"/>
    <property type="project" value="TreeGrafter"/>
</dbReference>
<reference evidence="14" key="1">
    <citation type="journal article" date="2023" name="Science">
        <title>Genome structures resolve the early diversification of teleost fishes.</title>
        <authorList>
            <person name="Parey E."/>
            <person name="Louis A."/>
            <person name="Montfort J."/>
            <person name="Bouchez O."/>
            <person name="Roques C."/>
            <person name="Iampietro C."/>
            <person name="Lluch J."/>
            <person name="Castinel A."/>
            <person name="Donnadieu C."/>
            <person name="Desvignes T."/>
            <person name="Floi Bucao C."/>
            <person name="Jouanno E."/>
            <person name="Wen M."/>
            <person name="Mejri S."/>
            <person name="Dirks R."/>
            <person name="Jansen H."/>
            <person name="Henkel C."/>
            <person name="Chen W.J."/>
            <person name="Zahm M."/>
            <person name="Cabau C."/>
            <person name="Klopp C."/>
            <person name="Thompson A.W."/>
            <person name="Robinson-Rechavi M."/>
            <person name="Braasch I."/>
            <person name="Lecointre G."/>
            <person name="Bobe J."/>
            <person name="Postlethwait J.H."/>
            <person name="Berthelot C."/>
            <person name="Roest Crollius H."/>
            <person name="Guiguen Y."/>
        </authorList>
    </citation>
    <scope>NUCLEOTIDE SEQUENCE</scope>
    <source>
        <strain evidence="14">WJC10195</strain>
    </source>
</reference>
<dbReference type="InterPro" id="IPR033341">
    <property type="entry name" value="SKA3"/>
</dbReference>
<evidence type="ECO:0000313" key="15">
    <source>
        <dbReference type="Proteomes" id="UP001152622"/>
    </source>
</evidence>
<keyword evidence="4" id="KW-0158">Chromosome</keyword>
<gene>
    <name evidence="14" type="ORF">SKAU_G00260670</name>
</gene>
<keyword evidence="6" id="KW-0132">Cell division</keyword>
<keyword evidence="15" id="KW-1185">Reference proteome</keyword>
<keyword evidence="9" id="KW-0995">Kinetochore</keyword>
<evidence type="ECO:0000256" key="5">
    <source>
        <dbReference type="ARBA" id="ARBA00022490"/>
    </source>
</evidence>
<dbReference type="Gene3D" id="6.10.250.1400">
    <property type="match status" value="1"/>
</dbReference>
<evidence type="ECO:0000256" key="3">
    <source>
        <dbReference type="ARBA" id="ARBA00007716"/>
    </source>
</evidence>
<comment type="similarity">
    <text evidence="3">Belongs to the SKA3 family.</text>
</comment>
<evidence type="ECO:0000256" key="6">
    <source>
        <dbReference type="ARBA" id="ARBA00022618"/>
    </source>
</evidence>
<evidence type="ECO:0000256" key="2">
    <source>
        <dbReference type="ARBA" id="ARBA00004629"/>
    </source>
</evidence>
<dbReference type="GO" id="GO:0005876">
    <property type="term" value="C:spindle microtubule"/>
    <property type="evidence" value="ECO:0007669"/>
    <property type="project" value="TreeGrafter"/>
</dbReference>
<comment type="caution">
    <text evidence="14">The sequence shown here is derived from an EMBL/GenBank/DDBJ whole genome shotgun (WGS) entry which is preliminary data.</text>
</comment>
<protein>
    <recommendedName>
        <fullName evidence="16">Spindle and kinetochore-associated protein 3</fullName>
    </recommendedName>
</protein>
<dbReference type="PANTHER" id="PTHR48118">
    <property type="entry name" value="SPINDLE AND KINETOCHORE-ASSOCIATED PROTEIN 3"/>
    <property type="match status" value="1"/>
</dbReference>
<keyword evidence="8" id="KW-0498">Mitosis</keyword>
<keyword evidence="7" id="KW-0493">Microtubule</keyword>
<evidence type="ECO:0000256" key="4">
    <source>
        <dbReference type="ARBA" id="ARBA00022454"/>
    </source>
</evidence>
<evidence type="ECO:0000256" key="8">
    <source>
        <dbReference type="ARBA" id="ARBA00022776"/>
    </source>
</evidence>
<dbReference type="Proteomes" id="UP001152622">
    <property type="component" value="Chromosome 9"/>
</dbReference>
<feature type="region of interest" description="Disordered" evidence="13">
    <location>
        <begin position="150"/>
        <end position="191"/>
    </location>
</feature>